<feature type="non-terminal residue" evidence="2">
    <location>
        <position position="1"/>
    </location>
</feature>
<evidence type="ECO:0000313" key="2">
    <source>
        <dbReference type="EMBL" id="KAH9325249.1"/>
    </source>
</evidence>
<feature type="compositionally biased region" description="Basic and acidic residues" evidence="1">
    <location>
        <begin position="1"/>
        <end position="14"/>
    </location>
</feature>
<gene>
    <name evidence="2" type="ORF">KI387_005427</name>
</gene>
<reference evidence="2 3" key="1">
    <citation type="journal article" date="2021" name="Nat. Plants">
        <title>The Taxus genome provides insights into paclitaxel biosynthesis.</title>
        <authorList>
            <person name="Xiong X."/>
            <person name="Gou J."/>
            <person name="Liao Q."/>
            <person name="Li Y."/>
            <person name="Zhou Q."/>
            <person name="Bi G."/>
            <person name="Li C."/>
            <person name="Du R."/>
            <person name="Wang X."/>
            <person name="Sun T."/>
            <person name="Guo L."/>
            <person name="Liang H."/>
            <person name="Lu P."/>
            <person name="Wu Y."/>
            <person name="Zhang Z."/>
            <person name="Ro D.K."/>
            <person name="Shang Y."/>
            <person name="Huang S."/>
            <person name="Yan J."/>
        </authorList>
    </citation>
    <scope>NUCLEOTIDE SEQUENCE [LARGE SCALE GENOMIC DNA]</scope>
    <source>
        <strain evidence="2">Ta-2019</strain>
    </source>
</reference>
<accession>A0AA38LID3</accession>
<organism evidence="2 3">
    <name type="scientific">Taxus chinensis</name>
    <name type="common">Chinese yew</name>
    <name type="synonym">Taxus wallichiana var. chinensis</name>
    <dbReference type="NCBI Taxonomy" id="29808"/>
    <lineage>
        <taxon>Eukaryota</taxon>
        <taxon>Viridiplantae</taxon>
        <taxon>Streptophyta</taxon>
        <taxon>Embryophyta</taxon>
        <taxon>Tracheophyta</taxon>
        <taxon>Spermatophyta</taxon>
        <taxon>Pinopsida</taxon>
        <taxon>Pinidae</taxon>
        <taxon>Conifers II</taxon>
        <taxon>Cupressales</taxon>
        <taxon>Taxaceae</taxon>
        <taxon>Taxus</taxon>
    </lineage>
</organism>
<keyword evidence="3" id="KW-1185">Reference proteome</keyword>
<evidence type="ECO:0000313" key="3">
    <source>
        <dbReference type="Proteomes" id="UP000824469"/>
    </source>
</evidence>
<evidence type="ECO:0000256" key="1">
    <source>
        <dbReference type="SAM" id="MobiDB-lite"/>
    </source>
</evidence>
<sequence>KRNSKPDHLSRINSEEEAQTIEETIPDAQLYRLQHAPMELEYIVVFIRT</sequence>
<dbReference type="EMBL" id="JAHRHJ020000002">
    <property type="protein sequence ID" value="KAH9325249.1"/>
    <property type="molecule type" value="Genomic_DNA"/>
</dbReference>
<comment type="caution">
    <text evidence="2">The sequence shown here is derived from an EMBL/GenBank/DDBJ whole genome shotgun (WGS) entry which is preliminary data.</text>
</comment>
<dbReference type="AlphaFoldDB" id="A0AA38LID3"/>
<feature type="non-terminal residue" evidence="2">
    <location>
        <position position="49"/>
    </location>
</feature>
<protein>
    <submittedName>
        <fullName evidence="2">Uncharacterized protein</fullName>
    </submittedName>
</protein>
<proteinExistence type="predicted"/>
<feature type="region of interest" description="Disordered" evidence="1">
    <location>
        <begin position="1"/>
        <end position="21"/>
    </location>
</feature>
<dbReference type="Proteomes" id="UP000824469">
    <property type="component" value="Unassembled WGS sequence"/>
</dbReference>
<name>A0AA38LID3_TAXCH</name>